<organism evidence="2 3">
    <name type="scientific">Photorhabdus tasmaniensis</name>
    <dbReference type="NCBI Taxonomy" id="1004159"/>
    <lineage>
        <taxon>Bacteria</taxon>
        <taxon>Pseudomonadati</taxon>
        <taxon>Pseudomonadota</taxon>
        <taxon>Gammaproteobacteria</taxon>
        <taxon>Enterobacterales</taxon>
        <taxon>Morganellaceae</taxon>
        <taxon>Photorhabdus</taxon>
    </lineage>
</organism>
<dbReference type="RefSeq" id="WP_133815035.1">
    <property type="nucleotide sequence ID" value="NZ_CAWPIF010000002.1"/>
</dbReference>
<protein>
    <recommendedName>
        <fullName evidence="1">Calcium-dependent cell adhesion molecule 1 membrane-binding domain-containing protein</fullName>
    </recommendedName>
</protein>
<evidence type="ECO:0000259" key="1">
    <source>
        <dbReference type="Pfam" id="PF14564"/>
    </source>
</evidence>
<dbReference type="Proteomes" id="UP000697802">
    <property type="component" value="Unassembled WGS sequence"/>
</dbReference>
<dbReference type="EMBL" id="PUJU01000002">
    <property type="protein sequence ID" value="NHB86437.1"/>
    <property type="molecule type" value="Genomic_DNA"/>
</dbReference>
<dbReference type="Pfam" id="PF14564">
    <property type="entry name" value="Membrane_bind"/>
    <property type="match status" value="1"/>
</dbReference>
<gene>
    <name evidence="2" type="ORF">C5471_01390</name>
</gene>
<accession>A0ABX0GDE3</accession>
<sequence length="88" mass="10068">MKKELITGVTFFKEKTIKVIYIRDVNIREYIDNGSLYFSYDAHGIAIIDKGLNFPENLRLVHAGNSRSDFHIISTALVLPPFRHSGLM</sequence>
<comment type="caution">
    <text evidence="2">The sequence shown here is derived from an EMBL/GenBank/DDBJ whole genome shotgun (WGS) entry which is preliminary data.</text>
</comment>
<evidence type="ECO:0000313" key="2">
    <source>
        <dbReference type="EMBL" id="NHB86437.1"/>
    </source>
</evidence>
<dbReference type="Gene3D" id="2.60.40.1720">
    <property type="entry name" value="Calcium-dependent cell adhesion molecule-1"/>
    <property type="match status" value="1"/>
</dbReference>
<dbReference type="InterPro" id="IPR029283">
    <property type="entry name" value="Membrane-bd"/>
</dbReference>
<dbReference type="InterPro" id="IPR038423">
    <property type="entry name" value="CAD_C_sf"/>
</dbReference>
<feature type="domain" description="Calcium-dependent cell adhesion molecule 1 membrane-binding" evidence="1">
    <location>
        <begin position="18"/>
        <end position="72"/>
    </location>
</feature>
<name>A0ABX0GDE3_9GAMM</name>
<reference evidence="2 3" key="1">
    <citation type="submission" date="2018-02" db="EMBL/GenBank/DDBJ databases">
        <authorList>
            <person name="Machado R.A."/>
        </authorList>
    </citation>
    <scope>NUCLEOTIDE SEQUENCE [LARGE SCALE GENOMIC DNA]</scope>
    <source>
        <strain evidence="2 3">T327</strain>
    </source>
</reference>
<keyword evidence="3" id="KW-1185">Reference proteome</keyword>
<proteinExistence type="predicted"/>
<evidence type="ECO:0000313" key="3">
    <source>
        <dbReference type="Proteomes" id="UP000697802"/>
    </source>
</evidence>